<sequence length="152" mass="14067">MIVGSGSGSGNRSGPDERVGIGLGDGLGDSLGDGSPPPAEGVGQAAPVGGAGGTGVRGRMPHAESDATGGAGAAAISGAPGRVTSGAGRVVDVTSGWLVAGSGITTGPTEGVGMNGVLLSGSAVLPTVADPVLMAARIGIDAVPASSATVKR</sequence>
<organism evidence="2 3">
    <name type="scientific">Micromonospora kangleipakensis</name>
    <dbReference type="NCBI Taxonomy" id="1077942"/>
    <lineage>
        <taxon>Bacteria</taxon>
        <taxon>Bacillati</taxon>
        <taxon>Actinomycetota</taxon>
        <taxon>Actinomycetes</taxon>
        <taxon>Micromonosporales</taxon>
        <taxon>Micromonosporaceae</taxon>
        <taxon>Micromonospora</taxon>
    </lineage>
</organism>
<reference evidence="2 3" key="1">
    <citation type="submission" date="2019-02" db="EMBL/GenBank/DDBJ databases">
        <title>Sequencing the genomes of 1000 actinobacteria strains.</title>
        <authorList>
            <person name="Klenk H.-P."/>
        </authorList>
    </citation>
    <scope>NUCLEOTIDE SEQUENCE [LARGE SCALE GENOMIC DNA]</scope>
    <source>
        <strain evidence="2 3">DSM 45612</strain>
    </source>
</reference>
<name>A0A4V2GCN0_9ACTN</name>
<evidence type="ECO:0000313" key="3">
    <source>
        <dbReference type="Proteomes" id="UP000294114"/>
    </source>
</evidence>
<dbReference type="Proteomes" id="UP000294114">
    <property type="component" value="Unassembled WGS sequence"/>
</dbReference>
<comment type="caution">
    <text evidence="2">The sequence shown here is derived from an EMBL/GenBank/DDBJ whole genome shotgun (WGS) entry which is preliminary data.</text>
</comment>
<proteinExistence type="predicted"/>
<dbReference type="AlphaFoldDB" id="A0A4V2GCN0"/>
<feature type="compositionally biased region" description="Gly residues" evidence="1">
    <location>
        <begin position="1"/>
        <end position="11"/>
    </location>
</feature>
<dbReference type="EMBL" id="SHLD01000001">
    <property type="protein sequence ID" value="RZU72566.1"/>
    <property type="molecule type" value="Genomic_DNA"/>
</dbReference>
<evidence type="ECO:0000313" key="2">
    <source>
        <dbReference type="EMBL" id="RZU72566.1"/>
    </source>
</evidence>
<protein>
    <submittedName>
        <fullName evidence="2">Uncharacterized protein</fullName>
    </submittedName>
</protein>
<gene>
    <name evidence="2" type="ORF">EV384_0937</name>
</gene>
<feature type="region of interest" description="Disordered" evidence="1">
    <location>
        <begin position="1"/>
        <end position="87"/>
    </location>
</feature>
<feature type="compositionally biased region" description="Gly residues" evidence="1">
    <location>
        <begin position="21"/>
        <end position="31"/>
    </location>
</feature>
<keyword evidence="3" id="KW-1185">Reference proteome</keyword>
<evidence type="ECO:0000256" key="1">
    <source>
        <dbReference type="SAM" id="MobiDB-lite"/>
    </source>
</evidence>
<feature type="compositionally biased region" description="Low complexity" evidence="1">
    <location>
        <begin position="32"/>
        <end position="48"/>
    </location>
</feature>
<accession>A0A4V2GCN0</accession>